<name>A0AAD6YB61_9AGAR</name>
<accession>A0AAD6YB61</accession>
<organism evidence="1 2">
    <name type="scientific">Mycena pura</name>
    <dbReference type="NCBI Taxonomy" id="153505"/>
    <lineage>
        <taxon>Eukaryota</taxon>
        <taxon>Fungi</taxon>
        <taxon>Dikarya</taxon>
        <taxon>Basidiomycota</taxon>
        <taxon>Agaricomycotina</taxon>
        <taxon>Agaricomycetes</taxon>
        <taxon>Agaricomycetidae</taxon>
        <taxon>Agaricales</taxon>
        <taxon>Marasmiineae</taxon>
        <taxon>Mycenaceae</taxon>
        <taxon>Mycena</taxon>
    </lineage>
</organism>
<gene>
    <name evidence="1" type="ORF">GGX14DRAFT_565164</name>
</gene>
<dbReference type="AlphaFoldDB" id="A0AAD6YB61"/>
<comment type="caution">
    <text evidence="1">The sequence shown here is derived from an EMBL/GenBank/DDBJ whole genome shotgun (WGS) entry which is preliminary data.</text>
</comment>
<reference evidence="1" key="1">
    <citation type="submission" date="2023-03" db="EMBL/GenBank/DDBJ databases">
        <title>Massive genome expansion in bonnet fungi (Mycena s.s.) driven by repeated elements and novel gene families across ecological guilds.</title>
        <authorList>
            <consortium name="Lawrence Berkeley National Laboratory"/>
            <person name="Harder C.B."/>
            <person name="Miyauchi S."/>
            <person name="Viragh M."/>
            <person name="Kuo A."/>
            <person name="Thoen E."/>
            <person name="Andreopoulos B."/>
            <person name="Lu D."/>
            <person name="Skrede I."/>
            <person name="Drula E."/>
            <person name="Henrissat B."/>
            <person name="Morin E."/>
            <person name="Kohler A."/>
            <person name="Barry K."/>
            <person name="LaButti K."/>
            <person name="Morin E."/>
            <person name="Salamov A."/>
            <person name="Lipzen A."/>
            <person name="Mereny Z."/>
            <person name="Hegedus B."/>
            <person name="Baldrian P."/>
            <person name="Stursova M."/>
            <person name="Weitz H."/>
            <person name="Taylor A."/>
            <person name="Grigoriev I.V."/>
            <person name="Nagy L.G."/>
            <person name="Martin F."/>
            <person name="Kauserud H."/>
        </authorList>
    </citation>
    <scope>NUCLEOTIDE SEQUENCE</scope>
    <source>
        <strain evidence="1">9144</strain>
    </source>
</reference>
<evidence type="ECO:0000313" key="1">
    <source>
        <dbReference type="EMBL" id="KAJ7211289.1"/>
    </source>
</evidence>
<evidence type="ECO:0000313" key="2">
    <source>
        <dbReference type="Proteomes" id="UP001219525"/>
    </source>
</evidence>
<proteinExistence type="predicted"/>
<dbReference type="EMBL" id="JARJCW010000026">
    <property type="protein sequence ID" value="KAJ7211289.1"/>
    <property type="molecule type" value="Genomic_DNA"/>
</dbReference>
<protein>
    <submittedName>
        <fullName evidence="1">Uncharacterized protein</fullName>
    </submittedName>
</protein>
<sequence>MQQRLGLTFTPDVWQSHVVQRILKGYDIMVVAATGLEKWLIFEGTASLAGRGKGWWCCGIDLSTEHLEVGHKHVHHRTHSAADDNLERCHMRALMLVGTPLNELKVDKAFATSYIESAIIRASSFN</sequence>
<dbReference type="Proteomes" id="UP001219525">
    <property type="component" value="Unassembled WGS sequence"/>
</dbReference>
<keyword evidence="2" id="KW-1185">Reference proteome</keyword>